<keyword evidence="2" id="KW-1185">Reference proteome</keyword>
<sequence length="194" mass="23081">AKKENSKINMKFAKIVKYNLIIEVKTKNHNISINGYLKLFDMNPAEFQLNYKYFEGEIKMKGSLLGIDNPIFKRYWSKMNKFFITESACFHILFWDTAKFAKIIEKVSRLEIAEIDIYSIQLDIKYPNDLLKYLLEYFEELPKNADEREMKKINKRVKDAVGRISNMVIQLQSWNFVFKKQMNIPKNVENDKLA</sequence>
<evidence type="ECO:0000313" key="1">
    <source>
        <dbReference type="EMBL" id="CAG8840443.1"/>
    </source>
</evidence>
<proteinExistence type="predicted"/>
<dbReference type="EMBL" id="CAJVQB010062883">
    <property type="protein sequence ID" value="CAG8840443.1"/>
    <property type="molecule type" value="Genomic_DNA"/>
</dbReference>
<reference evidence="1 2" key="1">
    <citation type="submission" date="2021-06" db="EMBL/GenBank/DDBJ databases">
        <authorList>
            <person name="Kallberg Y."/>
            <person name="Tangrot J."/>
            <person name="Rosling A."/>
        </authorList>
    </citation>
    <scope>NUCLEOTIDE SEQUENCE [LARGE SCALE GENOMIC DNA]</scope>
    <source>
        <strain evidence="1 2">120-4 pot B 10/14</strain>
    </source>
</reference>
<organism evidence="1 2">
    <name type="scientific">Gigaspora margarita</name>
    <dbReference type="NCBI Taxonomy" id="4874"/>
    <lineage>
        <taxon>Eukaryota</taxon>
        <taxon>Fungi</taxon>
        <taxon>Fungi incertae sedis</taxon>
        <taxon>Mucoromycota</taxon>
        <taxon>Glomeromycotina</taxon>
        <taxon>Glomeromycetes</taxon>
        <taxon>Diversisporales</taxon>
        <taxon>Gigasporaceae</taxon>
        <taxon>Gigaspora</taxon>
    </lineage>
</organism>
<comment type="caution">
    <text evidence="1">The sequence shown here is derived from an EMBL/GenBank/DDBJ whole genome shotgun (WGS) entry which is preliminary data.</text>
</comment>
<accession>A0ABN7WTH1</accession>
<name>A0ABN7WTH1_GIGMA</name>
<evidence type="ECO:0000313" key="2">
    <source>
        <dbReference type="Proteomes" id="UP000789901"/>
    </source>
</evidence>
<protein>
    <submittedName>
        <fullName evidence="1">43917_t:CDS:1</fullName>
    </submittedName>
</protein>
<gene>
    <name evidence="1" type="ORF">GMARGA_LOCUS34915</name>
</gene>
<feature type="non-terminal residue" evidence="1">
    <location>
        <position position="1"/>
    </location>
</feature>
<dbReference type="Proteomes" id="UP000789901">
    <property type="component" value="Unassembled WGS sequence"/>
</dbReference>